<dbReference type="Proteomes" id="UP000057213">
    <property type="component" value="Chromosome"/>
</dbReference>
<gene>
    <name evidence="1" type="ORF">PU02_0276</name>
</gene>
<proteinExistence type="predicted"/>
<keyword evidence="2" id="KW-1185">Reference proteome</keyword>
<dbReference type="KEGG" id="banc:PU02_0276"/>
<sequence>MIKKRLFIKEDEILIILCDDENGDIYVGPIESSEEILELVDNREAIQRLLRLDLITLHADDISEDIADIYISQSDMMVQHDMMDCVQPFILNSEVYRDYLEQNIANDYERSLYGSYEQQHRLRLHDVLSRYDTTEDERG</sequence>
<accession>A0A0M5KSD0</accession>
<organism evidence="1 2">
    <name type="scientific">Bartonella ancashensis</name>
    <dbReference type="NCBI Taxonomy" id="1318743"/>
    <lineage>
        <taxon>Bacteria</taxon>
        <taxon>Pseudomonadati</taxon>
        <taxon>Pseudomonadota</taxon>
        <taxon>Alphaproteobacteria</taxon>
        <taxon>Hyphomicrobiales</taxon>
        <taxon>Bartonellaceae</taxon>
        <taxon>Bartonella</taxon>
    </lineage>
</organism>
<protein>
    <submittedName>
        <fullName evidence="1">Uncharacterized protein</fullName>
    </submittedName>
</protein>
<dbReference type="RefSeq" id="WP_082311392.1">
    <property type="nucleotide sequence ID" value="NZ_CP010401.1"/>
</dbReference>
<evidence type="ECO:0000313" key="2">
    <source>
        <dbReference type="Proteomes" id="UP000057213"/>
    </source>
</evidence>
<dbReference type="EMBL" id="CP010401">
    <property type="protein sequence ID" value="ALE03090.1"/>
    <property type="molecule type" value="Genomic_DNA"/>
</dbReference>
<name>A0A0M5KSD0_9HYPH</name>
<dbReference type="STRING" id="1318743.PU02_0276"/>
<dbReference type="AlphaFoldDB" id="A0A0M5KSD0"/>
<dbReference type="OrthoDB" id="7924470at2"/>
<dbReference type="PATRIC" id="fig|1318743.3.peg.289"/>
<reference evidence="1 2" key="1">
    <citation type="journal article" date="2015" name="Genome Announc.">
        <title>Complete Genome Sequence of Bartonella ancashensis Strain 20.00, Isolated from the Blood of a Patient with Verruga Peruana.</title>
        <authorList>
            <person name="Hang J."/>
            <person name="Mullins K.E."/>
            <person name="Clifford R.J."/>
            <person name="Onmus-Leone F."/>
            <person name="Yang Y."/>
            <person name="Jiang J."/>
            <person name="Leguia M."/>
            <person name="Kasper M.R."/>
            <person name="Maguina C."/>
            <person name="Lesho E.P."/>
            <person name="Jarman R.G."/>
            <person name="Richards A.L."/>
            <person name="Blazes D."/>
        </authorList>
    </citation>
    <scope>NUCLEOTIDE SEQUENCE [LARGE SCALE GENOMIC DNA]</scope>
    <source>
        <strain evidence="1 2">20.00</strain>
    </source>
</reference>
<evidence type="ECO:0000313" key="1">
    <source>
        <dbReference type="EMBL" id="ALE03090.1"/>
    </source>
</evidence>